<dbReference type="FunFam" id="3.40.50.720:FF:000084">
    <property type="entry name" value="Short-chain dehydrogenase reductase"/>
    <property type="match status" value="1"/>
</dbReference>
<dbReference type="eggNOG" id="KOG0725">
    <property type="taxonomic scope" value="Eukaryota"/>
</dbReference>
<evidence type="ECO:0000256" key="1">
    <source>
        <dbReference type="ARBA" id="ARBA00023002"/>
    </source>
</evidence>
<accession>A0A1I7S6M7</accession>
<keyword evidence="4" id="KW-1185">Reference proteome</keyword>
<gene>
    <name evidence="2" type="ORF">BXYJ_LOCUS10686</name>
</gene>
<dbReference type="GO" id="GO:0016491">
    <property type="term" value="F:oxidoreductase activity"/>
    <property type="evidence" value="ECO:0007669"/>
    <property type="project" value="UniProtKB-KW"/>
</dbReference>
<dbReference type="InterPro" id="IPR002347">
    <property type="entry name" value="SDR_fam"/>
</dbReference>
<dbReference type="PRINTS" id="PR00080">
    <property type="entry name" value="SDRFAMILY"/>
</dbReference>
<dbReference type="EMBL" id="CAJFCV020000005">
    <property type="protein sequence ID" value="CAG9120587.1"/>
    <property type="molecule type" value="Genomic_DNA"/>
</dbReference>
<dbReference type="Proteomes" id="UP000095284">
    <property type="component" value="Unplaced"/>
</dbReference>
<dbReference type="OrthoDB" id="47007at2759"/>
<dbReference type="Proteomes" id="UP000659654">
    <property type="component" value="Unassembled WGS sequence"/>
</dbReference>
<evidence type="ECO:0000313" key="3">
    <source>
        <dbReference type="Proteomes" id="UP000095284"/>
    </source>
</evidence>
<dbReference type="PROSITE" id="PS00061">
    <property type="entry name" value="ADH_SHORT"/>
    <property type="match status" value="1"/>
</dbReference>
<organism evidence="3 5">
    <name type="scientific">Bursaphelenchus xylophilus</name>
    <name type="common">Pinewood nematode worm</name>
    <name type="synonym">Aphelenchoides xylophilus</name>
    <dbReference type="NCBI Taxonomy" id="6326"/>
    <lineage>
        <taxon>Eukaryota</taxon>
        <taxon>Metazoa</taxon>
        <taxon>Ecdysozoa</taxon>
        <taxon>Nematoda</taxon>
        <taxon>Chromadorea</taxon>
        <taxon>Rhabditida</taxon>
        <taxon>Tylenchina</taxon>
        <taxon>Tylenchomorpha</taxon>
        <taxon>Aphelenchoidea</taxon>
        <taxon>Aphelenchoididae</taxon>
        <taxon>Bursaphelenchus</taxon>
    </lineage>
</organism>
<dbReference type="PANTHER" id="PTHR43975">
    <property type="entry name" value="ZGC:101858"/>
    <property type="match status" value="1"/>
</dbReference>
<dbReference type="WBParaSite" id="BXY_0866500.1">
    <property type="protein sequence ID" value="BXY_0866500.1"/>
    <property type="gene ID" value="BXY_0866500"/>
</dbReference>
<dbReference type="InterPro" id="IPR020904">
    <property type="entry name" value="Sc_DH/Rdtase_CS"/>
</dbReference>
<reference evidence="2" key="2">
    <citation type="submission" date="2020-09" db="EMBL/GenBank/DDBJ databases">
        <authorList>
            <person name="Kikuchi T."/>
        </authorList>
    </citation>
    <scope>NUCLEOTIDE SEQUENCE</scope>
    <source>
        <strain evidence="2">Ka4C1</strain>
    </source>
</reference>
<proteinExistence type="predicted"/>
<name>A0A1I7S6M7_BURXY</name>
<dbReference type="Proteomes" id="UP000582659">
    <property type="component" value="Unassembled WGS sequence"/>
</dbReference>
<dbReference type="Pfam" id="PF13561">
    <property type="entry name" value="adh_short_C2"/>
    <property type="match status" value="1"/>
</dbReference>
<evidence type="ECO:0000313" key="2">
    <source>
        <dbReference type="EMBL" id="CAD5229836.1"/>
    </source>
</evidence>
<dbReference type="SMR" id="A0A1I7S6M7"/>
<dbReference type="InterPro" id="IPR036291">
    <property type="entry name" value="NAD(P)-bd_dom_sf"/>
</dbReference>
<evidence type="ECO:0000313" key="5">
    <source>
        <dbReference type="WBParaSite" id="BXY_0866500.1"/>
    </source>
</evidence>
<dbReference type="PRINTS" id="PR00081">
    <property type="entry name" value="GDHRDH"/>
</dbReference>
<evidence type="ECO:0000313" key="4">
    <source>
        <dbReference type="Proteomes" id="UP000659654"/>
    </source>
</evidence>
<dbReference type="PANTHER" id="PTHR43975:SF2">
    <property type="entry name" value="EG:BACR7A4.14 PROTEIN-RELATED"/>
    <property type="match status" value="1"/>
</dbReference>
<keyword evidence="1" id="KW-0560">Oxidoreductase</keyword>
<reference evidence="5" key="1">
    <citation type="submission" date="2016-11" db="UniProtKB">
        <authorList>
            <consortium name="WormBaseParasite"/>
        </authorList>
    </citation>
    <scope>IDENTIFICATION</scope>
</reference>
<dbReference type="Gene3D" id="3.40.50.720">
    <property type="entry name" value="NAD(P)-binding Rossmann-like Domain"/>
    <property type="match status" value="1"/>
</dbReference>
<protein>
    <submittedName>
        <fullName evidence="2">(pine wood nematode) hypothetical protein</fullName>
    </submittedName>
</protein>
<dbReference type="SUPFAM" id="SSF51735">
    <property type="entry name" value="NAD(P)-binding Rossmann-fold domains"/>
    <property type="match status" value="1"/>
</dbReference>
<sequence>MPQKTPETKKKVASPKKRMFTNKVVIVTGSSSGIGKEAARLFAKEGAAVVLHGQNQERLQGVERELKEMFPGVKTMTIAGPIQDEKTWNRIVNCTVDKFGRIDVLLNNAGASDDGKDPRSLDCLQFCMDVNVKSVIGMTRACAPHLKKTKGNVVITSSGVARKIQPAIPMYAISKAAVEHYARHAAFEYAADGIRVNCVAPGIIESAFHERGANPHPDAAKAAAAMVPLKRMGKPEEAAAMMVFVASDKASYITGEFFGVNGGLMIKP</sequence>
<dbReference type="EMBL" id="CAJFDI010000005">
    <property type="protein sequence ID" value="CAD5229836.1"/>
    <property type="molecule type" value="Genomic_DNA"/>
</dbReference>
<dbReference type="AlphaFoldDB" id="A0A1I7S6M7"/>